<name>A0A0S1XEE0_THEBA</name>
<evidence type="ECO:0000313" key="2">
    <source>
        <dbReference type="Proteomes" id="UP000066042"/>
    </source>
</evidence>
<dbReference type="GeneID" id="26137488"/>
<evidence type="ECO:0008006" key="3">
    <source>
        <dbReference type="Google" id="ProtNLM"/>
    </source>
</evidence>
<organism evidence="1 2">
    <name type="scientific">Thermococcus barophilus</name>
    <dbReference type="NCBI Taxonomy" id="55802"/>
    <lineage>
        <taxon>Archaea</taxon>
        <taxon>Methanobacteriati</taxon>
        <taxon>Methanobacteriota</taxon>
        <taxon>Thermococci</taxon>
        <taxon>Thermococcales</taxon>
        <taxon>Thermococcaceae</taxon>
        <taxon>Thermococcus</taxon>
    </lineage>
</organism>
<dbReference type="STRING" id="55802.TBCH5v1_2269"/>
<proteinExistence type="predicted"/>
<dbReference type="EMBL" id="CP013050">
    <property type="protein sequence ID" value="ALM76165.1"/>
    <property type="molecule type" value="Genomic_DNA"/>
</dbReference>
<gene>
    <name evidence="1" type="ORF">TBCH5v1_2269</name>
</gene>
<protein>
    <recommendedName>
        <fullName evidence="3">CopG family transcriptional regulator</fullName>
    </recommendedName>
</protein>
<sequence length="62" mass="7335">MTQKEDVKRVQVTFTKHQWELIEKFRGILGQTDAEIVRNIILTWLSEKSIVSTTVKRTMEED</sequence>
<dbReference type="Proteomes" id="UP000066042">
    <property type="component" value="Chromosome"/>
</dbReference>
<dbReference type="PATRIC" id="fig|55802.8.peg.2249"/>
<dbReference type="RefSeq" id="WP_056934605.1">
    <property type="nucleotide sequence ID" value="NZ_CP013050.1"/>
</dbReference>
<reference evidence="1 2" key="1">
    <citation type="journal article" date="2016" name="Genome Announc.">
        <title>Complete genome sequence of the hyperthermophilic and piezophilic archaeon Thermococcus barophilus Ch5, capable of growth at the expense of hydrogenogenesis from carbon monoxide and formate.</title>
        <authorList>
            <person name="Oger P."/>
            <person name="Sokolova T.G."/>
            <person name="Kozhevnikova D.A."/>
            <person name="Taranov E.A."/>
            <person name="Vannier P."/>
            <person name="Lee H.S."/>
            <person name="Kwon K.K."/>
            <person name="Kang S.G."/>
            <person name="Lee J.H."/>
            <person name="Bonch-Osmolovskaya E.A."/>
            <person name="Lebedinsky A.V."/>
        </authorList>
    </citation>
    <scope>NUCLEOTIDE SEQUENCE [LARGE SCALE GENOMIC DNA]</scope>
    <source>
        <strain evidence="2">Ch5</strain>
    </source>
</reference>
<evidence type="ECO:0000313" key="1">
    <source>
        <dbReference type="EMBL" id="ALM76165.1"/>
    </source>
</evidence>
<dbReference type="AlphaFoldDB" id="A0A0S1XEE0"/>
<accession>A0A0S1XEE0</accession>